<sequence>MEAQIQLTITRISSCARACTRNGSSNLQGEGRPKPLGKRWVLKLIARNPRVATIIGKPFDVAHINGTSKEAIQAFYSYYQSVEKTYIKIKNTWNIDEVGCTLGVCTNSQVLGDASKKRTLVKSPQDREWVSMIEAISADGRHIRPVTIFKGKNPQASWFTAQNIPDWHYTTSENGWTSNYIALHWLHEVFLPGTQPDGDDWRLLLLSSHGSHATVDFLYDCMQNKVFCIFLSPHATHVLQPLDLSCFSPVKLKYRTQIAKLACIDDAAPIKKNRVAVKATSC</sequence>
<dbReference type="Pfam" id="PF03184">
    <property type="entry name" value="DDE_1"/>
    <property type="match status" value="1"/>
</dbReference>
<gene>
    <name evidence="2" type="ORF">K469DRAFT_146010</name>
</gene>
<evidence type="ECO:0000313" key="3">
    <source>
        <dbReference type="Proteomes" id="UP000800200"/>
    </source>
</evidence>
<evidence type="ECO:0000313" key="2">
    <source>
        <dbReference type="EMBL" id="KAF2174609.1"/>
    </source>
</evidence>
<accession>A0A6A6D8S3</accession>
<name>A0A6A6D8S3_9PEZI</name>
<keyword evidence="3" id="KW-1185">Reference proteome</keyword>
<evidence type="ECO:0000259" key="1">
    <source>
        <dbReference type="Pfam" id="PF03184"/>
    </source>
</evidence>
<dbReference type="Proteomes" id="UP000800200">
    <property type="component" value="Unassembled WGS sequence"/>
</dbReference>
<proteinExistence type="predicted"/>
<dbReference type="InterPro" id="IPR004875">
    <property type="entry name" value="DDE_SF_endonuclease_dom"/>
</dbReference>
<dbReference type="EMBL" id="ML994813">
    <property type="protein sequence ID" value="KAF2174609.1"/>
    <property type="molecule type" value="Genomic_DNA"/>
</dbReference>
<protein>
    <submittedName>
        <fullName evidence="2">DDE-domain-containing protein</fullName>
    </submittedName>
</protein>
<feature type="domain" description="DDE-1" evidence="1">
    <location>
        <begin position="127"/>
        <end position="265"/>
    </location>
</feature>
<dbReference type="PANTHER" id="PTHR19303:SF74">
    <property type="entry name" value="POGO TRANSPOSABLE ELEMENT WITH KRAB DOMAIN"/>
    <property type="match status" value="1"/>
</dbReference>
<reference evidence="2" key="1">
    <citation type="journal article" date="2020" name="Stud. Mycol.">
        <title>101 Dothideomycetes genomes: a test case for predicting lifestyles and emergence of pathogens.</title>
        <authorList>
            <person name="Haridas S."/>
            <person name="Albert R."/>
            <person name="Binder M."/>
            <person name="Bloem J."/>
            <person name="Labutti K."/>
            <person name="Salamov A."/>
            <person name="Andreopoulos B."/>
            <person name="Baker S."/>
            <person name="Barry K."/>
            <person name="Bills G."/>
            <person name="Bluhm B."/>
            <person name="Cannon C."/>
            <person name="Castanera R."/>
            <person name="Culley D."/>
            <person name="Daum C."/>
            <person name="Ezra D."/>
            <person name="Gonzalez J."/>
            <person name="Henrissat B."/>
            <person name="Kuo A."/>
            <person name="Liang C."/>
            <person name="Lipzen A."/>
            <person name="Lutzoni F."/>
            <person name="Magnuson J."/>
            <person name="Mondo S."/>
            <person name="Nolan M."/>
            <person name="Ohm R."/>
            <person name="Pangilinan J."/>
            <person name="Park H.-J."/>
            <person name="Ramirez L."/>
            <person name="Alfaro M."/>
            <person name="Sun H."/>
            <person name="Tritt A."/>
            <person name="Yoshinaga Y."/>
            <person name="Zwiers L.-H."/>
            <person name="Turgeon B."/>
            <person name="Goodwin S."/>
            <person name="Spatafora J."/>
            <person name="Crous P."/>
            <person name="Grigoriev I."/>
        </authorList>
    </citation>
    <scope>NUCLEOTIDE SEQUENCE</scope>
    <source>
        <strain evidence="2">CBS 207.26</strain>
    </source>
</reference>
<dbReference type="PANTHER" id="PTHR19303">
    <property type="entry name" value="TRANSPOSON"/>
    <property type="match status" value="1"/>
</dbReference>
<organism evidence="2 3">
    <name type="scientific">Zopfia rhizophila CBS 207.26</name>
    <dbReference type="NCBI Taxonomy" id="1314779"/>
    <lineage>
        <taxon>Eukaryota</taxon>
        <taxon>Fungi</taxon>
        <taxon>Dikarya</taxon>
        <taxon>Ascomycota</taxon>
        <taxon>Pezizomycotina</taxon>
        <taxon>Dothideomycetes</taxon>
        <taxon>Dothideomycetes incertae sedis</taxon>
        <taxon>Zopfiaceae</taxon>
        <taxon>Zopfia</taxon>
    </lineage>
</organism>
<dbReference type="AlphaFoldDB" id="A0A6A6D8S3"/>
<dbReference type="OrthoDB" id="3935526at2759"/>
<dbReference type="InterPro" id="IPR050863">
    <property type="entry name" value="CenT-Element_Derived"/>
</dbReference>
<dbReference type="GO" id="GO:0005634">
    <property type="term" value="C:nucleus"/>
    <property type="evidence" value="ECO:0007669"/>
    <property type="project" value="TreeGrafter"/>
</dbReference>
<dbReference type="GO" id="GO:0003677">
    <property type="term" value="F:DNA binding"/>
    <property type="evidence" value="ECO:0007669"/>
    <property type="project" value="TreeGrafter"/>
</dbReference>